<proteinExistence type="predicted"/>
<feature type="compositionally biased region" description="Basic and acidic residues" evidence="1">
    <location>
        <begin position="74"/>
        <end position="87"/>
    </location>
</feature>
<keyword evidence="2" id="KW-1133">Transmembrane helix</keyword>
<accession>A0A518AYE9</accession>
<gene>
    <name evidence="3" type="ORF">Pan216_05760</name>
</gene>
<feature type="transmembrane region" description="Helical" evidence="2">
    <location>
        <begin position="34"/>
        <end position="51"/>
    </location>
</feature>
<name>A0A518AYE9_9BACT</name>
<feature type="transmembrane region" description="Helical" evidence="2">
    <location>
        <begin position="9"/>
        <end position="28"/>
    </location>
</feature>
<evidence type="ECO:0000313" key="3">
    <source>
        <dbReference type="EMBL" id="QDU59744.1"/>
    </source>
</evidence>
<reference evidence="3 4" key="1">
    <citation type="submission" date="2019-02" db="EMBL/GenBank/DDBJ databases">
        <title>Deep-cultivation of Planctomycetes and their phenomic and genomic characterization uncovers novel biology.</title>
        <authorList>
            <person name="Wiegand S."/>
            <person name="Jogler M."/>
            <person name="Boedeker C."/>
            <person name="Pinto D."/>
            <person name="Vollmers J."/>
            <person name="Rivas-Marin E."/>
            <person name="Kohn T."/>
            <person name="Peeters S.H."/>
            <person name="Heuer A."/>
            <person name="Rast P."/>
            <person name="Oberbeckmann S."/>
            <person name="Bunk B."/>
            <person name="Jeske O."/>
            <person name="Meyerdierks A."/>
            <person name="Storesund J.E."/>
            <person name="Kallscheuer N."/>
            <person name="Luecker S."/>
            <person name="Lage O.M."/>
            <person name="Pohl T."/>
            <person name="Merkel B.J."/>
            <person name="Hornburger P."/>
            <person name="Mueller R.-W."/>
            <person name="Bruemmer F."/>
            <person name="Labrenz M."/>
            <person name="Spormann A.M."/>
            <person name="Op den Camp H."/>
            <person name="Overmann J."/>
            <person name="Amann R."/>
            <person name="Jetten M.S.M."/>
            <person name="Mascher T."/>
            <person name="Medema M.H."/>
            <person name="Devos D.P."/>
            <person name="Kaster A.-K."/>
            <person name="Ovreas L."/>
            <person name="Rohde M."/>
            <person name="Galperin M.Y."/>
            <person name="Jogler C."/>
        </authorList>
    </citation>
    <scope>NUCLEOTIDE SEQUENCE [LARGE SCALE GENOMIC DNA]</scope>
    <source>
        <strain evidence="3 4">Pan216</strain>
    </source>
</reference>
<dbReference type="EMBL" id="CP036279">
    <property type="protein sequence ID" value="QDU59744.1"/>
    <property type="molecule type" value="Genomic_DNA"/>
</dbReference>
<keyword evidence="2" id="KW-0812">Transmembrane</keyword>
<keyword evidence="4" id="KW-1185">Reference proteome</keyword>
<evidence type="ECO:0000256" key="1">
    <source>
        <dbReference type="SAM" id="MobiDB-lite"/>
    </source>
</evidence>
<sequence>MIYWVREIAGWLLVLMGLYLFLVCLNLIGERQVVGASIIAGIGIFVFRGGIHLVKVAAASRVVIHAAKQGTAKSSRETPDQRPRSRG</sequence>
<dbReference type="AlphaFoldDB" id="A0A518AYE9"/>
<feature type="region of interest" description="Disordered" evidence="1">
    <location>
        <begin position="67"/>
        <end position="87"/>
    </location>
</feature>
<organism evidence="3 4">
    <name type="scientific">Kolteria novifilia</name>
    <dbReference type="NCBI Taxonomy" id="2527975"/>
    <lineage>
        <taxon>Bacteria</taxon>
        <taxon>Pseudomonadati</taxon>
        <taxon>Planctomycetota</taxon>
        <taxon>Planctomycetia</taxon>
        <taxon>Kolteriales</taxon>
        <taxon>Kolteriaceae</taxon>
        <taxon>Kolteria</taxon>
    </lineage>
</organism>
<evidence type="ECO:0000256" key="2">
    <source>
        <dbReference type="SAM" id="Phobius"/>
    </source>
</evidence>
<dbReference type="KEGG" id="knv:Pan216_05760"/>
<evidence type="ECO:0000313" key="4">
    <source>
        <dbReference type="Proteomes" id="UP000317093"/>
    </source>
</evidence>
<protein>
    <submittedName>
        <fullName evidence="3">Uncharacterized protein</fullName>
    </submittedName>
</protein>
<keyword evidence="2" id="KW-0472">Membrane</keyword>
<dbReference type="Proteomes" id="UP000317093">
    <property type="component" value="Chromosome"/>
</dbReference>